<evidence type="ECO:0000313" key="2">
    <source>
        <dbReference type="Proteomes" id="UP000013909"/>
    </source>
</evidence>
<gene>
    <name evidence="1" type="ORF">ADIS_1573</name>
</gene>
<dbReference type="EMBL" id="AQHR01000044">
    <property type="protein sequence ID" value="EON78034.1"/>
    <property type="molecule type" value="Genomic_DNA"/>
</dbReference>
<sequence>MVIVPASFKVRRIIRRKWALADPSKTDKKGVLIAPMPSRTVARGLFG</sequence>
<organism evidence="1 2">
    <name type="scientific">Lunatimonas lonarensis</name>
    <dbReference type="NCBI Taxonomy" id="1232681"/>
    <lineage>
        <taxon>Bacteria</taxon>
        <taxon>Pseudomonadati</taxon>
        <taxon>Bacteroidota</taxon>
        <taxon>Cytophagia</taxon>
        <taxon>Cytophagales</taxon>
        <taxon>Cyclobacteriaceae</taxon>
    </lineage>
</organism>
<comment type="caution">
    <text evidence="1">The sequence shown here is derived from an EMBL/GenBank/DDBJ whole genome shotgun (WGS) entry which is preliminary data.</text>
</comment>
<keyword evidence="2" id="KW-1185">Reference proteome</keyword>
<reference evidence="1 2" key="1">
    <citation type="submission" date="2013-02" db="EMBL/GenBank/DDBJ databases">
        <title>A novel strain isolated from Lonar lake, Maharashtra, India.</title>
        <authorList>
            <person name="Singh A."/>
        </authorList>
    </citation>
    <scope>NUCLEOTIDE SEQUENCE [LARGE SCALE GENOMIC DNA]</scope>
    <source>
        <strain evidence="1 2">AK24</strain>
    </source>
</reference>
<protein>
    <submittedName>
        <fullName evidence="1">Uncharacterized protein</fullName>
    </submittedName>
</protein>
<accession>R7ZVJ2</accession>
<evidence type="ECO:0000313" key="1">
    <source>
        <dbReference type="EMBL" id="EON78034.1"/>
    </source>
</evidence>
<dbReference type="AlphaFoldDB" id="R7ZVJ2"/>
<dbReference type="Proteomes" id="UP000013909">
    <property type="component" value="Unassembled WGS sequence"/>
</dbReference>
<proteinExistence type="predicted"/>
<name>R7ZVJ2_9BACT</name>